<evidence type="ECO:0000256" key="3">
    <source>
        <dbReference type="ARBA" id="ARBA00022679"/>
    </source>
</evidence>
<dbReference type="CDD" id="cd07989">
    <property type="entry name" value="LPLAT_AGPAT-like"/>
    <property type="match status" value="1"/>
</dbReference>
<keyword evidence="5" id="KW-0012">Acyltransferase</keyword>
<evidence type="ECO:0000256" key="1">
    <source>
        <dbReference type="ARBA" id="ARBA00005189"/>
    </source>
</evidence>
<accession>A0ABQ4S8I2</accession>
<dbReference type="Proteomes" id="UP001055153">
    <property type="component" value="Unassembled WGS sequence"/>
</dbReference>
<keyword evidence="9" id="KW-1185">Reference proteome</keyword>
<dbReference type="SUPFAM" id="SSF69593">
    <property type="entry name" value="Glycerol-3-phosphate (1)-acyltransferase"/>
    <property type="match status" value="1"/>
</dbReference>
<gene>
    <name evidence="8" type="ORF">GMJLKIPL_1418</name>
</gene>
<name>A0ABQ4S8I2_9HYPH</name>
<keyword evidence="3" id="KW-0808">Transferase</keyword>
<dbReference type="PANTHER" id="PTHR10434">
    <property type="entry name" value="1-ACYL-SN-GLYCEROL-3-PHOSPHATE ACYLTRANSFERASE"/>
    <property type="match status" value="1"/>
</dbReference>
<evidence type="ECO:0000259" key="7">
    <source>
        <dbReference type="SMART" id="SM00563"/>
    </source>
</evidence>
<reference evidence="8" key="1">
    <citation type="journal article" date="2021" name="Front. Microbiol.">
        <title>Comprehensive Comparative Genomics and Phenotyping of Methylobacterium Species.</title>
        <authorList>
            <person name="Alessa O."/>
            <person name="Ogura Y."/>
            <person name="Fujitani Y."/>
            <person name="Takami H."/>
            <person name="Hayashi T."/>
            <person name="Sahin N."/>
            <person name="Tani A."/>
        </authorList>
    </citation>
    <scope>NUCLEOTIDE SEQUENCE</scope>
    <source>
        <strain evidence="8">DSM 17168</strain>
    </source>
</reference>
<feature type="region of interest" description="Disordered" evidence="6">
    <location>
        <begin position="268"/>
        <end position="295"/>
    </location>
</feature>
<evidence type="ECO:0000256" key="4">
    <source>
        <dbReference type="ARBA" id="ARBA00023098"/>
    </source>
</evidence>
<keyword evidence="4" id="KW-0443">Lipid metabolism</keyword>
<dbReference type="InterPro" id="IPR002123">
    <property type="entry name" value="Plipid/glycerol_acylTrfase"/>
</dbReference>
<dbReference type="EMBL" id="BPQQ01000016">
    <property type="protein sequence ID" value="GJD99500.1"/>
    <property type="molecule type" value="Genomic_DNA"/>
</dbReference>
<proteinExistence type="predicted"/>
<evidence type="ECO:0000256" key="2">
    <source>
        <dbReference type="ARBA" id="ARBA00022516"/>
    </source>
</evidence>
<comment type="pathway">
    <text evidence="1">Lipid metabolism.</text>
</comment>
<dbReference type="Pfam" id="PF01553">
    <property type="entry name" value="Acyltransferase"/>
    <property type="match status" value="1"/>
</dbReference>
<dbReference type="PANTHER" id="PTHR10434:SF64">
    <property type="entry name" value="1-ACYL-SN-GLYCEROL-3-PHOSPHATE ACYLTRANSFERASE-RELATED"/>
    <property type="match status" value="1"/>
</dbReference>
<evidence type="ECO:0000256" key="6">
    <source>
        <dbReference type="SAM" id="MobiDB-lite"/>
    </source>
</evidence>
<comment type="caution">
    <text evidence="8">The sequence shown here is derived from an EMBL/GenBank/DDBJ whole genome shotgun (WGS) entry which is preliminary data.</text>
</comment>
<reference evidence="8" key="2">
    <citation type="submission" date="2021-08" db="EMBL/GenBank/DDBJ databases">
        <authorList>
            <person name="Tani A."/>
            <person name="Ola A."/>
            <person name="Ogura Y."/>
            <person name="Katsura K."/>
            <person name="Hayashi T."/>
        </authorList>
    </citation>
    <scope>NUCLEOTIDE SEQUENCE</scope>
    <source>
        <strain evidence="8">DSM 17168</strain>
    </source>
</reference>
<evidence type="ECO:0000313" key="9">
    <source>
        <dbReference type="Proteomes" id="UP001055153"/>
    </source>
</evidence>
<organism evidence="8 9">
    <name type="scientific">Methylobacterium isbiliense</name>
    <dbReference type="NCBI Taxonomy" id="315478"/>
    <lineage>
        <taxon>Bacteria</taxon>
        <taxon>Pseudomonadati</taxon>
        <taxon>Pseudomonadota</taxon>
        <taxon>Alphaproteobacteria</taxon>
        <taxon>Hyphomicrobiales</taxon>
        <taxon>Methylobacteriaceae</taxon>
        <taxon>Methylobacterium</taxon>
    </lineage>
</organism>
<evidence type="ECO:0000313" key="8">
    <source>
        <dbReference type="EMBL" id="GJD99500.1"/>
    </source>
</evidence>
<keyword evidence="2" id="KW-0444">Lipid biosynthesis</keyword>
<protein>
    <recommendedName>
        <fullName evidence="7">Phospholipid/glycerol acyltransferase domain-containing protein</fullName>
    </recommendedName>
</protein>
<dbReference type="RefSeq" id="WP_238234384.1">
    <property type="nucleotide sequence ID" value="NZ_BPQQ01000016.1"/>
</dbReference>
<dbReference type="SMART" id="SM00563">
    <property type="entry name" value="PlsC"/>
    <property type="match status" value="1"/>
</dbReference>
<evidence type="ECO:0000256" key="5">
    <source>
        <dbReference type="ARBA" id="ARBA00023315"/>
    </source>
</evidence>
<feature type="domain" description="Phospholipid/glycerol acyltransferase" evidence="7">
    <location>
        <begin position="75"/>
        <end position="194"/>
    </location>
</feature>
<sequence length="295" mass="31627">MIAPALLARHAKTGLRLLVYLTALALLIGPHRLSMAVAGGRFAGVAPMLMHRLFLRLFQVRVRVTGTPPSGGEAALVLANHISWLDIPVLGSLRPLSFVAKSEIAGWPVIGVMAKLQRTVFIDRARKRHTAVVNTELSRRLSAGEVVVLFAEGTTGDGNRLLPFRTSLVGAARAALTVGGLERVRLQPLCIAYTGRHGMPLTRKERPEVAWYGDMELAPHLALFLERGPIDAEIVWGEPVTFADGMDRKAATALAEAAVRRSLQAAVTGRIPQADRPAPPETAASPPILIPAPTA</sequence>